<feature type="domain" description="Temptin Cys/Cys disulfide" evidence="2">
    <location>
        <begin position="18"/>
        <end position="107"/>
    </location>
</feature>
<protein>
    <recommendedName>
        <fullName evidence="2">Temptin Cys/Cys disulfide domain-containing protein</fullName>
    </recommendedName>
</protein>
<evidence type="ECO:0000313" key="4">
    <source>
        <dbReference type="Proteomes" id="UP000469452"/>
    </source>
</evidence>
<name>A0A6A5AP80_APHAT</name>
<dbReference type="PANTHER" id="PTHR34737:SF2">
    <property type="entry name" value="EF-HAND DOMAIN-CONTAINING PROTEIN"/>
    <property type="match status" value="1"/>
</dbReference>
<sequence>MVSKTMLVVLLGLATQVAGYPKYLLQVPNSGKIPGVKAAGHINYTNGGGPRGPFGLAFSAAGHLWTVDLCRADSDGDGATNGEELRDPCCTWNVNITSNATIASHPGLADNFTAADLTSLKCQDGSVANVTTTAAPTTPKPSASSSVGLALVAIAVAVGLQQN</sequence>
<evidence type="ECO:0000256" key="1">
    <source>
        <dbReference type="SAM" id="SignalP"/>
    </source>
</evidence>
<keyword evidence="1" id="KW-0732">Signal</keyword>
<dbReference type="AlphaFoldDB" id="A0A6A5AP80"/>
<dbReference type="VEuPathDB" id="FungiDB:H257_10872"/>
<dbReference type="Pfam" id="PF24784">
    <property type="entry name" value="Temptin_C"/>
    <property type="match status" value="1"/>
</dbReference>
<evidence type="ECO:0000313" key="3">
    <source>
        <dbReference type="EMBL" id="KAF0769696.1"/>
    </source>
</evidence>
<proteinExistence type="predicted"/>
<accession>A0A6A5AP80</accession>
<evidence type="ECO:0000259" key="2">
    <source>
        <dbReference type="Pfam" id="PF24784"/>
    </source>
</evidence>
<gene>
    <name evidence="3" type="ORF">AaE_002673</name>
</gene>
<organism evidence="3 4">
    <name type="scientific">Aphanomyces astaci</name>
    <name type="common">Crayfish plague agent</name>
    <dbReference type="NCBI Taxonomy" id="112090"/>
    <lineage>
        <taxon>Eukaryota</taxon>
        <taxon>Sar</taxon>
        <taxon>Stramenopiles</taxon>
        <taxon>Oomycota</taxon>
        <taxon>Saprolegniomycetes</taxon>
        <taxon>Saprolegniales</taxon>
        <taxon>Verrucalvaceae</taxon>
        <taxon>Aphanomyces</taxon>
    </lineage>
</organism>
<comment type="caution">
    <text evidence="3">The sequence shown here is derived from an EMBL/GenBank/DDBJ whole genome shotgun (WGS) entry which is preliminary data.</text>
</comment>
<dbReference type="InterPro" id="IPR055313">
    <property type="entry name" value="Temptin-like"/>
</dbReference>
<feature type="chain" id="PRO_5025349131" description="Temptin Cys/Cys disulfide domain-containing protein" evidence="1">
    <location>
        <begin position="20"/>
        <end position="163"/>
    </location>
</feature>
<reference evidence="3 4" key="1">
    <citation type="submission" date="2019-06" db="EMBL/GenBank/DDBJ databases">
        <title>Genomics analysis of Aphanomyces spp. identifies a new class of oomycete effector associated with host adaptation.</title>
        <authorList>
            <person name="Gaulin E."/>
        </authorList>
    </citation>
    <scope>NUCLEOTIDE SEQUENCE [LARGE SCALE GENOMIC DNA]</scope>
    <source>
        <strain evidence="3 4">E</strain>
    </source>
</reference>
<dbReference type="EMBL" id="VJMI01005358">
    <property type="protein sequence ID" value="KAF0769696.1"/>
    <property type="molecule type" value="Genomic_DNA"/>
</dbReference>
<dbReference type="Proteomes" id="UP000469452">
    <property type="component" value="Unassembled WGS sequence"/>
</dbReference>
<feature type="signal peptide" evidence="1">
    <location>
        <begin position="1"/>
        <end position="19"/>
    </location>
</feature>
<dbReference type="PANTHER" id="PTHR34737">
    <property type="entry name" value="EF-HAND DOMAIN-CONTAINING PROTEIN"/>
    <property type="match status" value="1"/>
</dbReference>
<dbReference type="InterPro" id="IPR057626">
    <property type="entry name" value="S-S_Temptin"/>
</dbReference>